<evidence type="ECO:0000256" key="5">
    <source>
        <dbReference type="ARBA" id="ARBA00022840"/>
    </source>
</evidence>
<evidence type="ECO:0000313" key="8">
    <source>
        <dbReference type="EMBL" id="ABM60168.1"/>
    </source>
</evidence>
<dbReference type="Gene3D" id="3.40.50.300">
    <property type="entry name" value="P-loop containing nucleotide triphosphate hydrolases"/>
    <property type="match status" value="1"/>
</dbReference>
<reference evidence="9" key="1">
    <citation type="submission" date="2006-12" db="EMBL/GenBank/DDBJ databases">
        <title>Complete sequence of chromosome 1 of Verminephrobacter eiseniae EF01-2.</title>
        <authorList>
            <person name="Copeland A."/>
            <person name="Lucas S."/>
            <person name="Lapidus A."/>
            <person name="Barry K."/>
            <person name="Detter J.C."/>
            <person name="Glavina del Rio T."/>
            <person name="Dalin E."/>
            <person name="Tice H."/>
            <person name="Pitluck S."/>
            <person name="Chertkov O."/>
            <person name="Brettin T."/>
            <person name="Bruce D."/>
            <person name="Han C."/>
            <person name="Tapia R."/>
            <person name="Gilna P."/>
            <person name="Schmutz J."/>
            <person name="Larimer F."/>
            <person name="Land M."/>
            <person name="Hauser L."/>
            <person name="Kyrpides N."/>
            <person name="Kim E."/>
            <person name="Stahl D."/>
            <person name="Richardson P."/>
        </authorList>
    </citation>
    <scope>NUCLEOTIDE SEQUENCE [LARGE SCALE GENOMIC DNA]</scope>
    <source>
        <strain evidence="9">EF01-2</strain>
    </source>
</reference>
<dbReference type="InterPro" id="IPR052156">
    <property type="entry name" value="BCAA_Transport_ATP-bd_LivF"/>
</dbReference>
<gene>
    <name evidence="8" type="ordered locus">Veis_4467</name>
</gene>
<sequence>MNRAITVDRLRAGYTREVDILDGISLQVQRAEIVSLLGPNGCGKSTLLKAIAGFVQPRSGQVLLERRDVSALPAHEKMRSCSLGFVPQTENIFSALSVRENLQIGGHYLAPAARLGRIERLCSLYPVLARKLRAPAASLSGGERQILALARALMPSPKVLLLDEPSAGLAPMVLRQVFDAIVEIRDEEQVSILMVEQNAVEALRISDRAYILALGAVALSGRADELLHDPKVRDLYLGGRAA</sequence>
<dbReference type="InterPro" id="IPR003439">
    <property type="entry name" value="ABC_transporter-like_ATP-bd"/>
</dbReference>
<dbReference type="HOGENOM" id="CLU_000604_1_2_4"/>
<keyword evidence="3" id="KW-1003">Cell membrane</keyword>
<organism evidence="8 9">
    <name type="scientific">Verminephrobacter eiseniae (strain EF01-2)</name>
    <dbReference type="NCBI Taxonomy" id="391735"/>
    <lineage>
        <taxon>Bacteria</taxon>
        <taxon>Pseudomonadati</taxon>
        <taxon>Pseudomonadota</taxon>
        <taxon>Betaproteobacteria</taxon>
        <taxon>Burkholderiales</taxon>
        <taxon>Comamonadaceae</taxon>
        <taxon>Verminephrobacter</taxon>
    </lineage>
</organism>
<dbReference type="AlphaFoldDB" id="A1WRB1"/>
<evidence type="ECO:0000256" key="2">
    <source>
        <dbReference type="ARBA" id="ARBA00022448"/>
    </source>
</evidence>
<proteinExistence type="inferred from homology"/>
<keyword evidence="6" id="KW-0029">Amino-acid transport</keyword>
<dbReference type="GO" id="GO:0015807">
    <property type="term" value="P:L-amino acid transport"/>
    <property type="evidence" value="ECO:0007669"/>
    <property type="project" value="TreeGrafter"/>
</dbReference>
<dbReference type="GO" id="GO:0016887">
    <property type="term" value="F:ATP hydrolysis activity"/>
    <property type="evidence" value="ECO:0007669"/>
    <property type="project" value="InterPro"/>
</dbReference>
<dbReference type="PANTHER" id="PTHR43820:SF4">
    <property type="entry name" value="HIGH-AFFINITY BRANCHED-CHAIN AMINO ACID TRANSPORT ATP-BINDING PROTEIN LIVF"/>
    <property type="match status" value="1"/>
</dbReference>
<protein>
    <submittedName>
        <fullName evidence="8">ABC transporter related</fullName>
    </submittedName>
</protein>
<dbReference type="SUPFAM" id="SSF52540">
    <property type="entry name" value="P-loop containing nucleoside triphosphate hydrolases"/>
    <property type="match status" value="1"/>
</dbReference>
<keyword evidence="5" id="KW-0067">ATP-binding</keyword>
<keyword evidence="2" id="KW-0813">Transport</keyword>
<dbReference type="InterPro" id="IPR027417">
    <property type="entry name" value="P-loop_NTPase"/>
</dbReference>
<dbReference type="GO" id="GO:0015658">
    <property type="term" value="F:branched-chain amino acid transmembrane transporter activity"/>
    <property type="evidence" value="ECO:0007669"/>
    <property type="project" value="TreeGrafter"/>
</dbReference>
<dbReference type="eggNOG" id="COG0410">
    <property type="taxonomic scope" value="Bacteria"/>
</dbReference>
<dbReference type="RefSeq" id="WP_011812153.1">
    <property type="nucleotide sequence ID" value="NC_008786.1"/>
</dbReference>
<accession>A1WRB1</accession>
<dbReference type="InterPro" id="IPR003593">
    <property type="entry name" value="AAA+_ATPase"/>
</dbReference>
<dbReference type="Proteomes" id="UP000000374">
    <property type="component" value="Chromosome"/>
</dbReference>
<dbReference type="GO" id="GO:0005524">
    <property type="term" value="F:ATP binding"/>
    <property type="evidence" value="ECO:0007669"/>
    <property type="project" value="UniProtKB-KW"/>
</dbReference>
<dbReference type="STRING" id="391735.Veis_4467"/>
<name>A1WRB1_VEREI</name>
<dbReference type="Pfam" id="PF00005">
    <property type="entry name" value="ABC_tran"/>
    <property type="match status" value="1"/>
</dbReference>
<keyword evidence="3" id="KW-0472">Membrane</keyword>
<evidence type="ECO:0000313" key="9">
    <source>
        <dbReference type="Proteomes" id="UP000000374"/>
    </source>
</evidence>
<evidence type="ECO:0000256" key="3">
    <source>
        <dbReference type="ARBA" id="ARBA00022475"/>
    </source>
</evidence>
<evidence type="ECO:0000259" key="7">
    <source>
        <dbReference type="PROSITE" id="PS50893"/>
    </source>
</evidence>
<dbReference type="KEGG" id="vei:Veis_4467"/>
<dbReference type="OrthoDB" id="9776369at2"/>
<keyword evidence="9" id="KW-1185">Reference proteome</keyword>
<dbReference type="PROSITE" id="PS50893">
    <property type="entry name" value="ABC_TRANSPORTER_2"/>
    <property type="match status" value="1"/>
</dbReference>
<dbReference type="SMART" id="SM00382">
    <property type="entry name" value="AAA"/>
    <property type="match status" value="1"/>
</dbReference>
<dbReference type="PANTHER" id="PTHR43820">
    <property type="entry name" value="HIGH-AFFINITY BRANCHED-CHAIN AMINO ACID TRANSPORT ATP-BINDING PROTEIN LIVF"/>
    <property type="match status" value="1"/>
</dbReference>
<comment type="similarity">
    <text evidence="1">Belongs to the ABC transporter superfamily.</text>
</comment>
<feature type="domain" description="ABC transporter" evidence="7">
    <location>
        <begin position="5"/>
        <end position="239"/>
    </location>
</feature>
<evidence type="ECO:0000256" key="1">
    <source>
        <dbReference type="ARBA" id="ARBA00005417"/>
    </source>
</evidence>
<dbReference type="GeneID" id="76462772"/>
<evidence type="ECO:0000256" key="4">
    <source>
        <dbReference type="ARBA" id="ARBA00022741"/>
    </source>
</evidence>
<keyword evidence="4" id="KW-0547">Nucleotide-binding</keyword>
<evidence type="ECO:0000256" key="6">
    <source>
        <dbReference type="ARBA" id="ARBA00022970"/>
    </source>
</evidence>
<dbReference type="EMBL" id="CP000542">
    <property type="protein sequence ID" value="ABM60168.1"/>
    <property type="molecule type" value="Genomic_DNA"/>
</dbReference>
<dbReference type="CDD" id="cd03224">
    <property type="entry name" value="ABC_TM1139_LivF_branched"/>
    <property type="match status" value="1"/>
</dbReference>